<dbReference type="Proteomes" id="UP000326944">
    <property type="component" value="Chromosome"/>
</dbReference>
<dbReference type="Proteomes" id="UP000326944">
    <property type="component" value="Plasmid unnamed"/>
</dbReference>
<dbReference type="InterPro" id="IPR013785">
    <property type="entry name" value="Aldolase_TIM"/>
</dbReference>
<evidence type="ECO:0000256" key="1">
    <source>
        <dbReference type="ARBA" id="ARBA00001917"/>
    </source>
</evidence>
<keyword evidence="7" id="KW-1185">Reference proteome</keyword>
<dbReference type="InterPro" id="IPR001155">
    <property type="entry name" value="OxRdtase_FMN_N"/>
</dbReference>
<evidence type="ECO:0000313" key="7">
    <source>
        <dbReference type="Proteomes" id="UP000326944"/>
    </source>
</evidence>
<dbReference type="GO" id="GO:0016628">
    <property type="term" value="F:oxidoreductase activity, acting on the CH-CH group of donors, NAD or NADP as acceptor"/>
    <property type="evidence" value="ECO:0007669"/>
    <property type="project" value="UniProtKB-ARBA"/>
</dbReference>
<geneLocation type="plasmid" evidence="6">
    <name>unnamed</name>
</geneLocation>
<dbReference type="InterPro" id="IPR045247">
    <property type="entry name" value="Oye-like"/>
</dbReference>
<dbReference type="OrthoDB" id="9784632at2"/>
<dbReference type="RefSeq" id="WP_152307893.1">
    <property type="nucleotide sequence ID" value="NZ_CP043617.1"/>
</dbReference>
<keyword evidence="6" id="KW-0614">Plasmid</keyword>
<name>A0A5P8P2P4_9BACT</name>
<feature type="domain" description="NADH:flavin oxidoreductase/NADH oxidase N-terminal" evidence="4">
    <location>
        <begin position="3"/>
        <end position="329"/>
    </location>
</feature>
<dbReference type="EMBL" id="CP043617">
    <property type="protein sequence ID" value="QFR49945.1"/>
    <property type="molecule type" value="Genomic_DNA"/>
</dbReference>
<dbReference type="CDD" id="cd02933">
    <property type="entry name" value="OYE_like_FMN"/>
    <property type="match status" value="1"/>
</dbReference>
<dbReference type="KEGG" id="sulg:FJR48_09485"/>
<protein>
    <submittedName>
        <fullName evidence="5">Alkene reductase</fullName>
    </submittedName>
</protein>
<dbReference type="SUPFAM" id="SSF51395">
    <property type="entry name" value="FMN-linked oxidoreductases"/>
    <property type="match status" value="1"/>
</dbReference>
<keyword evidence="3" id="KW-0560">Oxidoreductase</keyword>
<sequence length="355" mass="39294">MNLFSKLELGKLTLKNRIIMAPMTRCRAVEDNCANDLMAEYYSQRASAGLIITEATQISKMGIGYLCTPGIYTNKQVEAWKKVTKAVHAKGSFIFLQLWHVGRVSHSSFLNGNLPVAPSAIKVEGEHFTPEGMQPFETPKELSTSEINEIVSDYANAAKNAIEAGFDGVEIHGANGYLIDQFIKDGSNKRNDEYGGAIENRARFLFEVVEAVTDAIGSEKTALRLSPSGTFNSMSDANPTEDFTYICSKLSKYNLAYLHVIDALEGDVRHGAKVVELKTLRDAYDGVFIVNGEYDKKRGNEVIQNKSADAVAYASLFLANPDLPKRFELDASLNTPEQSTFYTQDEKGYTDYKTL</sequence>
<gene>
    <name evidence="5" type="ORF">FJR48_09485</name>
    <name evidence="6" type="ORF">FJR48_12010</name>
</gene>
<organism evidence="5 7">
    <name type="scientific">Sulfurimonas lithotrophica</name>
    <dbReference type="NCBI Taxonomy" id="2590022"/>
    <lineage>
        <taxon>Bacteria</taxon>
        <taxon>Pseudomonadati</taxon>
        <taxon>Campylobacterota</taxon>
        <taxon>Epsilonproteobacteria</taxon>
        <taxon>Campylobacterales</taxon>
        <taxon>Sulfurimonadaceae</taxon>
        <taxon>Sulfurimonas</taxon>
    </lineage>
</organism>
<comment type="similarity">
    <text evidence="2">Belongs to the NADH:flavin oxidoreductase/NADH oxidase family.</text>
</comment>
<dbReference type="Pfam" id="PF00724">
    <property type="entry name" value="Oxidored_FMN"/>
    <property type="match status" value="1"/>
</dbReference>
<accession>A0A5P8P2P4</accession>
<evidence type="ECO:0000259" key="4">
    <source>
        <dbReference type="Pfam" id="PF00724"/>
    </source>
</evidence>
<dbReference type="GO" id="GO:0010181">
    <property type="term" value="F:FMN binding"/>
    <property type="evidence" value="ECO:0007669"/>
    <property type="project" value="InterPro"/>
</dbReference>
<reference evidence="5 7" key="1">
    <citation type="submission" date="2019-09" db="EMBL/GenBank/DDBJ databases">
        <title>Sulfurimonas gotlandica sp. nov., a chemoautotrophic and psychrotolerant epsilonproteobacterium isolated from a pelagic redoxcline, and an emended description of the genus Sulfurimonas.</title>
        <authorList>
            <person name="Wang S."/>
            <person name="Jiang L."/>
            <person name="Shao S."/>
        </authorList>
    </citation>
    <scope>NUCLEOTIDE SEQUENCE [LARGE SCALE GENOMIC DNA]</scope>
    <source>
        <strain evidence="5 7">GYSZ_1</strain>
        <plasmid evidence="6 7">unnamed</plasmid>
    </source>
</reference>
<evidence type="ECO:0000256" key="2">
    <source>
        <dbReference type="ARBA" id="ARBA00005979"/>
    </source>
</evidence>
<evidence type="ECO:0000256" key="3">
    <source>
        <dbReference type="ARBA" id="ARBA00023002"/>
    </source>
</evidence>
<dbReference type="PANTHER" id="PTHR22893">
    <property type="entry name" value="NADH OXIDOREDUCTASE-RELATED"/>
    <property type="match status" value="1"/>
</dbReference>
<dbReference type="Gene3D" id="3.20.20.70">
    <property type="entry name" value="Aldolase class I"/>
    <property type="match status" value="1"/>
</dbReference>
<dbReference type="FunFam" id="3.20.20.70:FF:000059">
    <property type="entry name" value="N-ethylmaleimide reductase, FMN-linked"/>
    <property type="match status" value="1"/>
</dbReference>
<dbReference type="GO" id="GO:0005829">
    <property type="term" value="C:cytosol"/>
    <property type="evidence" value="ECO:0007669"/>
    <property type="project" value="UniProtKB-ARBA"/>
</dbReference>
<dbReference type="AlphaFoldDB" id="A0A5P8P2P4"/>
<dbReference type="EMBL" id="CP043618">
    <property type="protein sequence ID" value="QFR50524.1"/>
    <property type="molecule type" value="Genomic_DNA"/>
</dbReference>
<evidence type="ECO:0000313" key="6">
    <source>
        <dbReference type="EMBL" id="QFR50524.1"/>
    </source>
</evidence>
<proteinExistence type="inferred from homology"/>
<evidence type="ECO:0000313" key="5">
    <source>
        <dbReference type="EMBL" id="QFR49945.1"/>
    </source>
</evidence>
<dbReference type="PANTHER" id="PTHR22893:SF91">
    <property type="entry name" value="NADPH DEHYDROGENASE 2-RELATED"/>
    <property type="match status" value="1"/>
</dbReference>
<comment type="cofactor">
    <cofactor evidence="1">
        <name>FMN</name>
        <dbReference type="ChEBI" id="CHEBI:58210"/>
    </cofactor>
</comment>
<dbReference type="KEGG" id="sulg:FJR48_12010"/>